<keyword evidence="3 9" id="KW-0808">Transferase</keyword>
<evidence type="ECO:0000256" key="7">
    <source>
        <dbReference type="ARBA" id="ARBA00047942"/>
    </source>
</evidence>
<dbReference type="EC" id="2.1.1.72" evidence="1"/>
<dbReference type="STRING" id="150121.SAMN06296010_1205"/>
<evidence type="ECO:0000256" key="1">
    <source>
        <dbReference type="ARBA" id="ARBA00011900"/>
    </source>
</evidence>
<dbReference type="Pfam" id="PF07669">
    <property type="entry name" value="Eco57I"/>
    <property type="match status" value="1"/>
</dbReference>
<evidence type="ECO:0000256" key="6">
    <source>
        <dbReference type="ARBA" id="ARBA00023125"/>
    </source>
</evidence>
<dbReference type="InterPro" id="IPR050953">
    <property type="entry name" value="N4_N6_ade-DNA_methylase"/>
</dbReference>
<dbReference type="GO" id="GO:0009307">
    <property type="term" value="P:DNA restriction-modification system"/>
    <property type="evidence" value="ECO:0007669"/>
    <property type="project" value="UniProtKB-KW"/>
</dbReference>
<evidence type="ECO:0000259" key="8">
    <source>
        <dbReference type="Pfam" id="PF07669"/>
    </source>
</evidence>
<dbReference type="SUPFAM" id="SSF53335">
    <property type="entry name" value="S-adenosyl-L-methionine-dependent methyltransferases"/>
    <property type="match status" value="1"/>
</dbReference>
<feature type="domain" description="Type II methyltransferase M.TaqI-like" evidence="8">
    <location>
        <begin position="102"/>
        <end position="302"/>
    </location>
</feature>
<comment type="catalytic activity">
    <reaction evidence="7">
        <text>a 2'-deoxyadenosine in DNA + S-adenosyl-L-methionine = an N(6)-methyl-2'-deoxyadenosine in DNA + S-adenosyl-L-homocysteine + H(+)</text>
        <dbReference type="Rhea" id="RHEA:15197"/>
        <dbReference type="Rhea" id="RHEA-COMP:12418"/>
        <dbReference type="Rhea" id="RHEA-COMP:12419"/>
        <dbReference type="ChEBI" id="CHEBI:15378"/>
        <dbReference type="ChEBI" id="CHEBI:57856"/>
        <dbReference type="ChEBI" id="CHEBI:59789"/>
        <dbReference type="ChEBI" id="CHEBI:90615"/>
        <dbReference type="ChEBI" id="CHEBI:90616"/>
        <dbReference type="EC" id="2.1.1.72"/>
    </reaction>
</comment>
<dbReference type="RefSeq" id="WP_085484042.1">
    <property type="nucleotide sequence ID" value="NZ_FXAY01000002.1"/>
</dbReference>
<keyword evidence="4" id="KW-0949">S-adenosyl-L-methionine</keyword>
<dbReference type="Gene3D" id="3.40.50.150">
    <property type="entry name" value="Vaccinia Virus protein VP39"/>
    <property type="match status" value="1"/>
</dbReference>
<evidence type="ECO:0000256" key="5">
    <source>
        <dbReference type="ARBA" id="ARBA00022747"/>
    </source>
</evidence>
<keyword evidence="10" id="KW-1185">Reference proteome</keyword>
<dbReference type="InterPro" id="IPR011639">
    <property type="entry name" value="MethylTrfase_TaqI-like_dom"/>
</dbReference>
<evidence type="ECO:0000256" key="4">
    <source>
        <dbReference type="ARBA" id="ARBA00022691"/>
    </source>
</evidence>
<keyword evidence="6" id="KW-0238">DNA-binding</keyword>
<evidence type="ECO:0000313" key="9">
    <source>
        <dbReference type="EMBL" id="SMG24861.1"/>
    </source>
</evidence>
<dbReference type="PANTHER" id="PTHR33841">
    <property type="entry name" value="DNA METHYLTRANSFERASE YEEA-RELATED"/>
    <property type="match status" value="1"/>
</dbReference>
<dbReference type="EMBL" id="FXAY01000002">
    <property type="protein sequence ID" value="SMG24861.1"/>
    <property type="molecule type" value="Genomic_DNA"/>
</dbReference>
<sequence length="555" mass="62303">MSKDVFTIRGRNPDVLTCIANLSNDEVFTPPEFANRMLDEIERAWSESNEGSSIWADPNVTFLDPFTKSGVFLREITARLTLGLASAIPDLTERVDHILSRQVFGIGITQLTSMLARRSLYCSKWANGEHSIAKSLTTEDGNIWFERIEHTWVGRKIERRAHPTENRGITVSLEGTGRCKFCGAGEAEYGRGEELETHAYAFIHTNDIRALIAQLFGAEMHFDVIIGNPPYQLSDGGFGTSAAPIYQLFVEKALALDPRYAVFVTPSRWFAGGKGLDDYRERMLSDHRMRSIVDYPKLYEAFPGVKIRGGISYFLWERDFDGPCTVQTMWDGKPLGEPADRYLDNFDVLVRRNEAVPILEKVRAKKESTLEKRVSSRKPFGLATNFMGNASQTDLRQPVKLFANQRIAWIERGDLPSNASWVDEWKVLMTRVQGTSAAIETKFLSKPIVAGPGTACTETYLVAGHFQSEAEAEAYASYLRTRFVRFLVSLRKPTQDAAKGVYGFVPDLNLDEEWTDEKLYARYALTPAEVAFLESQVAAHPDDSGVTETPGEMLV</sequence>
<keyword evidence="2 9" id="KW-0489">Methyltransferase</keyword>
<dbReference type="InterPro" id="IPR029063">
    <property type="entry name" value="SAM-dependent_MTases_sf"/>
</dbReference>
<evidence type="ECO:0000313" key="10">
    <source>
        <dbReference type="Proteomes" id="UP000193244"/>
    </source>
</evidence>
<protein>
    <recommendedName>
        <fullName evidence="1">site-specific DNA-methyltransferase (adenine-specific)</fullName>
        <ecNumber evidence="1">2.1.1.72</ecNumber>
    </recommendedName>
</protein>
<name>A0A1X7JBI7_9MICO</name>
<reference evidence="10" key="1">
    <citation type="submission" date="2017-04" db="EMBL/GenBank/DDBJ databases">
        <authorList>
            <person name="Varghese N."/>
            <person name="Submissions S."/>
        </authorList>
    </citation>
    <scope>NUCLEOTIDE SEQUENCE [LARGE SCALE GENOMIC DNA]</scope>
    <source>
        <strain evidence="10">VKM Ac-2510</strain>
    </source>
</reference>
<dbReference type="InterPro" id="IPR002052">
    <property type="entry name" value="DNA_methylase_N6_adenine_CS"/>
</dbReference>
<gene>
    <name evidence="9" type="ORF">SAMN06296010_1205</name>
</gene>
<organism evidence="9 10">
    <name type="scientific">Agreia pratensis</name>
    <dbReference type="NCBI Taxonomy" id="150121"/>
    <lineage>
        <taxon>Bacteria</taxon>
        <taxon>Bacillati</taxon>
        <taxon>Actinomycetota</taxon>
        <taxon>Actinomycetes</taxon>
        <taxon>Micrococcales</taxon>
        <taxon>Microbacteriaceae</taxon>
        <taxon>Agreia</taxon>
    </lineage>
</organism>
<dbReference type="AlphaFoldDB" id="A0A1X7JBI7"/>
<dbReference type="OrthoDB" id="9782445at2"/>
<dbReference type="Proteomes" id="UP000193244">
    <property type="component" value="Unassembled WGS sequence"/>
</dbReference>
<dbReference type="GO" id="GO:0032259">
    <property type="term" value="P:methylation"/>
    <property type="evidence" value="ECO:0007669"/>
    <property type="project" value="UniProtKB-KW"/>
</dbReference>
<dbReference type="PANTHER" id="PTHR33841:SF6">
    <property type="entry name" value="TYPE II METHYLTRANSFERASE M.HINDII"/>
    <property type="match status" value="1"/>
</dbReference>
<evidence type="ECO:0000256" key="3">
    <source>
        <dbReference type="ARBA" id="ARBA00022679"/>
    </source>
</evidence>
<keyword evidence="5" id="KW-0680">Restriction system</keyword>
<evidence type="ECO:0000256" key="2">
    <source>
        <dbReference type="ARBA" id="ARBA00022603"/>
    </source>
</evidence>
<dbReference type="GO" id="GO:0009007">
    <property type="term" value="F:site-specific DNA-methyltransferase (adenine-specific) activity"/>
    <property type="evidence" value="ECO:0007669"/>
    <property type="project" value="UniProtKB-EC"/>
</dbReference>
<dbReference type="PROSITE" id="PS00092">
    <property type="entry name" value="N6_MTASE"/>
    <property type="match status" value="1"/>
</dbReference>
<accession>A0A1X7JBI7</accession>
<proteinExistence type="predicted"/>
<dbReference type="GO" id="GO:0003677">
    <property type="term" value="F:DNA binding"/>
    <property type="evidence" value="ECO:0007669"/>
    <property type="project" value="UniProtKB-KW"/>
</dbReference>
<dbReference type="PRINTS" id="PR00507">
    <property type="entry name" value="N12N6MTFRASE"/>
</dbReference>